<evidence type="ECO:0000313" key="2">
    <source>
        <dbReference type="Proteomes" id="UP000250088"/>
    </source>
</evidence>
<dbReference type="KEGG" id="naj:B1756_13680"/>
<dbReference type="Proteomes" id="UP000250088">
    <property type="component" value="Chromosome"/>
</dbReference>
<keyword evidence="2" id="KW-1185">Reference proteome</keyword>
<dbReference type="AlphaFoldDB" id="A0A2Z2HWW5"/>
<protein>
    <submittedName>
        <fullName evidence="1">Uncharacterized protein</fullName>
    </submittedName>
</protein>
<dbReference type="OrthoDB" id="155751at2157"/>
<dbReference type="GeneID" id="32895146"/>
<evidence type="ECO:0000313" key="1">
    <source>
        <dbReference type="EMBL" id="ARS90675.1"/>
    </source>
</evidence>
<reference evidence="2" key="1">
    <citation type="submission" date="2017-02" db="EMBL/GenBank/DDBJ databases">
        <title>Natronthermophilus aegyptiacus gen. nov.,sp. nov., an aerobic, extremely halophilic alkalithermophilic archaeon isolated from the athalassohaline Wadi An Natrun, Egypt.</title>
        <authorList>
            <person name="Zhao B."/>
        </authorList>
    </citation>
    <scope>NUCLEOTIDE SEQUENCE [LARGE SCALE GENOMIC DNA]</scope>
    <source>
        <strain evidence="2">JW/NM-HA 15</strain>
    </source>
</reference>
<proteinExistence type="predicted"/>
<name>A0A2Z2HWW5_9EURY</name>
<sequence>MTELTIPTDADQQQASRLVREHVEVGDLVRVTELERTGSDDPELTAEVTAVEPGHLELDGEGADGRGFRYDEIHTLTRVESESKPDSGPN</sequence>
<accession>A0A2Z2HWW5</accession>
<dbReference type="RefSeq" id="WP_086889047.1">
    <property type="nucleotide sequence ID" value="NZ_CP019893.1"/>
</dbReference>
<organism evidence="1 2">
    <name type="scientific">Natrarchaeobaculum aegyptiacum</name>
    <dbReference type="NCBI Taxonomy" id="745377"/>
    <lineage>
        <taxon>Archaea</taxon>
        <taxon>Methanobacteriati</taxon>
        <taxon>Methanobacteriota</taxon>
        <taxon>Stenosarchaea group</taxon>
        <taxon>Halobacteria</taxon>
        <taxon>Halobacteriales</taxon>
        <taxon>Natrialbaceae</taxon>
        <taxon>Natrarchaeobaculum</taxon>
    </lineage>
</organism>
<gene>
    <name evidence="1" type="ORF">B1756_13680</name>
</gene>
<dbReference type="EMBL" id="CP019893">
    <property type="protein sequence ID" value="ARS90675.1"/>
    <property type="molecule type" value="Genomic_DNA"/>
</dbReference>